<proteinExistence type="predicted"/>
<name>A0A3N0I179_9FIRM</name>
<dbReference type="InterPro" id="IPR058240">
    <property type="entry name" value="rSAM_sf"/>
</dbReference>
<keyword evidence="1" id="KW-0812">Transmembrane</keyword>
<dbReference type="Proteomes" id="UP000276568">
    <property type="component" value="Unassembled WGS sequence"/>
</dbReference>
<comment type="caution">
    <text evidence="2">The sequence shown here is derived from an EMBL/GenBank/DDBJ whole genome shotgun (WGS) entry which is preliminary data.</text>
</comment>
<feature type="transmembrane region" description="Helical" evidence="1">
    <location>
        <begin position="261"/>
        <end position="279"/>
    </location>
</feature>
<dbReference type="AlphaFoldDB" id="A0A3N0I179"/>
<evidence type="ECO:0000313" key="2">
    <source>
        <dbReference type="EMBL" id="RNM30336.1"/>
    </source>
</evidence>
<keyword evidence="3" id="KW-1185">Reference proteome</keyword>
<accession>A0A3N0I179</accession>
<dbReference type="RefSeq" id="WP_128520253.1">
    <property type="nucleotide sequence ID" value="NZ_RJQC01000002.1"/>
</dbReference>
<dbReference type="OrthoDB" id="5391057at2"/>
<protein>
    <recommendedName>
        <fullName evidence="4">Radical SAM protein</fullName>
    </recommendedName>
</protein>
<evidence type="ECO:0000256" key="1">
    <source>
        <dbReference type="SAM" id="Phobius"/>
    </source>
</evidence>
<keyword evidence="1" id="KW-0472">Membrane</keyword>
<dbReference type="EMBL" id="RJQC01000002">
    <property type="protein sequence ID" value="RNM30336.1"/>
    <property type="molecule type" value="Genomic_DNA"/>
</dbReference>
<keyword evidence="1" id="KW-1133">Transmembrane helix</keyword>
<evidence type="ECO:0000313" key="3">
    <source>
        <dbReference type="Proteomes" id="UP000276568"/>
    </source>
</evidence>
<sequence length="316" mass="35321">MASMKDVRAQKLILTAYRRCEFWKQRKQCTFCAFFTSGKTDPVLAESDAREIVEAAIKEPGRFSELYFSGGSDSSGSIPFENEVNRYIRILQAVGQNFSGRFPCRLMAPAYPIELVRRIRQETGITSYSPNIELADCAMFERRCPGKNEVVGYDEWINRTLKAADVFGAGHVYSQIVDGAELVGEGALTVEQALETNLKLCEFFADHGVILLSTIWRPHRASRLGMTKMAPLEYYVQLAAWIGYAWNIIRSQYYLLEPKVIIVMIIIRTISAVIFAALLTKLLADGLAKAGVLNAYALGQEKSQPMDEDLSDASAN</sequence>
<organism evidence="2 3">
    <name type="scientific">Absicoccus porci</name>
    <dbReference type="NCBI Taxonomy" id="2486576"/>
    <lineage>
        <taxon>Bacteria</taxon>
        <taxon>Bacillati</taxon>
        <taxon>Bacillota</taxon>
        <taxon>Erysipelotrichia</taxon>
        <taxon>Erysipelotrichales</taxon>
        <taxon>Erysipelotrichaceae</taxon>
        <taxon>Absicoccus</taxon>
    </lineage>
</organism>
<dbReference type="SUPFAM" id="SSF102114">
    <property type="entry name" value="Radical SAM enzymes"/>
    <property type="match status" value="1"/>
</dbReference>
<gene>
    <name evidence="2" type="ORF">EDX97_05955</name>
</gene>
<evidence type="ECO:0008006" key="4">
    <source>
        <dbReference type="Google" id="ProtNLM"/>
    </source>
</evidence>
<reference evidence="2 3" key="1">
    <citation type="submission" date="2018-11" db="EMBL/GenBank/DDBJ databases">
        <title>Clostridium sp. nov., a member of the family Erysipelotrichaceae isolated from pig faeces.</title>
        <authorList>
            <person name="Chang Y.-H."/>
        </authorList>
    </citation>
    <scope>NUCLEOTIDE SEQUENCE [LARGE SCALE GENOMIC DNA]</scope>
    <source>
        <strain evidence="2 3">YH-panp20</strain>
    </source>
</reference>